<dbReference type="Proteomes" id="UP000466586">
    <property type="component" value="Unassembled WGS sequence"/>
</dbReference>
<evidence type="ECO:0000313" key="2">
    <source>
        <dbReference type="EMBL" id="MXV52108.1"/>
    </source>
</evidence>
<accession>A0A7K1YDJ0</accession>
<sequence>MKNKRILYITAALLFANLYACNTDTKFKQNSDSTLAGDTLVENVPMADTSDSDITDSVPGLQYDTNTSSQTTADLVRNSLQEIFKSDLNSIPENERKFIFYETDLNDDGKKEIFVGFTGTYFCGSGGCQALILSPEGKKISSFSVVDYPFTIYPGKTKGWHDLVVRSGGADRLLKWNGNKYPFNPSVEPKSKGLPTDDAPRALWNEQHPYPWFTF</sequence>
<proteinExistence type="predicted"/>
<dbReference type="AlphaFoldDB" id="A0A7K1YDJ0"/>
<dbReference type="EMBL" id="WVHT01000006">
    <property type="protein sequence ID" value="MXV52108.1"/>
    <property type="molecule type" value="Genomic_DNA"/>
</dbReference>
<protein>
    <recommendedName>
        <fullName evidence="4">VCBS repeat-containing protein</fullName>
    </recommendedName>
</protein>
<evidence type="ECO:0000313" key="3">
    <source>
        <dbReference type="Proteomes" id="UP000466586"/>
    </source>
</evidence>
<evidence type="ECO:0008006" key="4">
    <source>
        <dbReference type="Google" id="ProtNLM"/>
    </source>
</evidence>
<keyword evidence="3" id="KW-1185">Reference proteome</keyword>
<dbReference type="RefSeq" id="WP_160845285.1">
    <property type="nucleotide sequence ID" value="NZ_WVHT01000006.1"/>
</dbReference>
<reference evidence="2 3" key="1">
    <citation type="submission" date="2019-11" db="EMBL/GenBank/DDBJ databases">
        <title>Pedobacter sp. HMF7647 Genome sequencing and assembly.</title>
        <authorList>
            <person name="Kang H."/>
            <person name="Kim H."/>
            <person name="Joh K."/>
        </authorList>
    </citation>
    <scope>NUCLEOTIDE SEQUENCE [LARGE SCALE GENOMIC DNA]</scope>
    <source>
        <strain evidence="2 3">HMF7647</strain>
    </source>
</reference>
<gene>
    <name evidence="2" type="ORF">GS399_14110</name>
</gene>
<name>A0A7K1YDJ0_9SPHI</name>
<feature type="chain" id="PRO_5029665335" description="VCBS repeat-containing protein" evidence="1">
    <location>
        <begin position="21"/>
        <end position="215"/>
    </location>
</feature>
<feature type="signal peptide" evidence="1">
    <location>
        <begin position="1"/>
        <end position="20"/>
    </location>
</feature>
<evidence type="ECO:0000256" key="1">
    <source>
        <dbReference type="SAM" id="SignalP"/>
    </source>
</evidence>
<organism evidence="2 3">
    <name type="scientific">Hufsiella arboris</name>
    <dbReference type="NCBI Taxonomy" id="2695275"/>
    <lineage>
        <taxon>Bacteria</taxon>
        <taxon>Pseudomonadati</taxon>
        <taxon>Bacteroidota</taxon>
        <taxon>Sphingobacteriia</taxon>
        <taxon>Sphingobacteriales</taxon>
        <taxon>Sphingobacteriaceae</taxon>
        <taxon>Hufsiella</taxon>
    </lineage>
</organism>
<comment type="caution">
    <text evidence="2">The sequence shown here is derived from an EMBL/GenBank/DDBJ whole genome shotgun (WGS) entry which is preliminary data.</text>
</comment>
<keyword evidence="1" id="KW-0732">Signal</keyword>